<name>A0A7T4QYJ4_9GAMM</name>
<dbReference type="NCBIfam" id="TIGR02532">
    <property type="entry name" value="IV_pilin_GFxxxE"/>
    <property type="match status" value="1"/>
</dbReference>
<feature type="domain" description="General secretion pathway GspH" evidence="12">
    <location>
        <begin position="42"/>
        <end position="155"/>
    </location>
</feature>
<dbReference type="SUPFAM" id="SSF54523">
    <property type="entry name" value="Pili subunits"/>
    <property type="match status" value="1"/>
</dbReference>
<dbReference type="Proteomes" id="UP000596063">
    <property type="component" value="Chromosome"/>
</dbReference>
<evidence type="ECO:0000256" key="8">
    <source>
        <dbReference type="ARBA" id="ARBA00023136"/>
    </source>
</evidence>
<dbReference type="AlphaFoldDB" id="A0A7T4QYJ4"/>
<evidence type="ECO:0000256" key="7">
    <source>
        <dbReference type="ARBA" id="ARBA00022989"/>
    </source>
</evidence>
<evidence type="ECO:0000313" key="14">
    <source>
        <dbReference type="Proteomes" id="UP000596063"/>
    </source>
</evidence>
<evidence type="ECO:0000256" key="9">
    <source>
        <dbReference type="ARBA" id="ARBA00025772"/>
    </source>
</evidence>
<accession>A0A7T4QYJ4</accession>
<reference evidence="13 14" key="1">
    <citation type="submission" date="2020-12" db="EMBL/GenBank/DDBJ databases">
        <authorList>
            <person name="Shan Y."/>
        </authorList>
    </citation>
    <scope>NUCLEOTIDE SEQUENCE [LARGE SCALE GENOMIC DNA]</scope>
    <source>
        <strain evidence="14">csc3.9</strain>
    </source>
</reference>
<dbReference type="Gene3D" id="3.55.40.10">
    <property type="entry name" value="minor pseudopilin epsh domain"/>
    <property type="match status" value="1"/>
</dbReference>
<comment type="subcellular location">
    <subcellularLocation>
        <location evidence="1">Cell inner membrane</location>
        <topology evidence="1">Single-pass membrane protein</topology>
    </subcellularLocation>
</comment>
<keyword evidence="4" id="KW-0488">Methylation</keyword>
<feature type="transmembrane region" description="Helical" evidence="11">
    <location>
        <begin position="12"/>
        <end position="33"/>
    </location>
</feature>
<protein>
    <recommendedName>
        <fullName evidence="2">Type II secretion system protein H</fullName>
    </recommendedName>
    <alternativeName>
        <fullName evidence="10">General secretion pathway protein H</fullName>
    </alternativeName>
</protein>
<evidence type="ECO:0000256" key="4">
    <source>
        <dbReference type="ARBA" id="ARBA00022481"/>
    </source>
</evidence>
<dbReference type="GO" id="GO:0005886">
    <property type="term" value="C:plasma membrane"/>
    <property type="evidence" value="ECO:0007669"/>
    <property type="project" value="UniProtKB-SubCell"/>
</dbReference>
<dbReference type="KEGG" id="snan:I6N98_11655"/>
<evidence type="ECO:0000256" key="10">
    <source>
        <dbReference type="ARBA" id="ARBA00030775"/>
    </source>
</evidence>
<dbReference type="EMBL" id="CP066167">
    <property type="protein sequence ID" value="QQD17029.1"/>
    <property type="molecule type" value="Genomic_DNA"/>
</dbReference>
<dbReference type="InterPro" id="IPR012902">
    <property type="entry name" value="N_methyl_site"/>
</dbReference>
<sequence length="170" mass="18183">MQTKGTTLIELVVTLAIVAILAMTAVPAFTTLIKQHAIHSAGRDLHRAFNTTRATAIMRQRPVALSNLDGNWSNGMAIFLDDNSNGSLDKGEEVLRRFNGLGRVSATGNYWVSDYALFHSDGSAKAASGAFQAGTVSVCKTNVENGYKLVLSIGGRVRLEKTHFGSCPGK</sequence>
<evidence type="ECO:0000256" key="1">
    <source>
        <dbReference type="ARBA" id="ARBA00004377"/>
    </source>
</evidence>
<keyword evidence="7 11" id="KW-1133">Transmembrane helix</keyword>
<keyword evidence="8 11" id="KW-0472">Membrane</keyword>
<evidence type="ECO:0000313" key="13">
    <source>
        <dbReference type="EMBL" id="QQD17029.1"/>
    </source>
</evidence>
<evidence type="ECO:0000256" key="3">
    <source>
        <dbReference type="ARBA" id="ARBA00022475"/>
    </source>
</evidence>
<comment type="similarity">
    <text evidence="9">Belongs to the GSP H family.</text>
</comment>
<dbReference type="RefSeq" id="WP_198568531.1">
    <property type="nucleotide sequence ID" value="NZ_CP066167.1"/>
</dbReference>
<keyword evidence="5" id="KW-0997">Cell inner membrane</keyword>
<evidence type="ECO:0000256" key="6">
    <source>
        <dbReference type="ARBA" id="ARBA00022692"/>
    </source>
</evidence>
<dbReference type="GO" id="GO:0015627">
    <property type="term" value="C:type II protein secretion system complex"/>
    <property type="evidence" value="ECO:0007669"/>
    <property type="project" value="InterPro"/>
</dbReference>
<evidence type="ECO:0000256" key="5">
    <source>
        <dbReference type="ARBA" id="ARBA00022519"/>
    </source>
</evidence>
<evidence type="ECO:0000256" key="2">
    <source>
        <dbReference type="ARBA" id="ARBA00021549"/>
    </source>
</evidence>
<evidence type="ECO:0000256" key="11">
    <source>
        <dbReference type="SAM" id="Phobius"/>
    </source>
</evidence>
<dbReference type="InterPro" id="IPR045584">
    <property type="entry name" value="Pilin-like"/>
</dbReference>
<keyword evidence="3" id="KW-1003">Cell membrane</keyword>
<dbReference type="Pfam" id="PF12019">
    <property type="entry name" value="GspH"/>
    <property type="match status" value="1"/>
</dbReference>
<organism evidence="13 14">
    <name type="scientific">Spongiibacter nanhainus</name>
    <dbReference type="NCBI Taxonomy" id="2794344"/>
    <lineage>
        <taxon>Bacteria</taxon>
        <taxon>Pseudomonadati</taxon>
        <taxon>Pseudomonadota</taxon>
        <taxon>Gammaproteobacteria</taxon>
        <taxon>Cellvibrionales</taxon>
        <taxon>Spongiibacteraceae</taxon>
        <taxon>Spongiibacter</taxon>
    </lineage>
</organism>
<keyword evidence="14" id="KW-1185">Reference proteome</keyword>
<dbReference type="InterPro" id="IPR022346">
    <property type="entry name" value="T2SS_GspH"/>
</dbReference>
<evidence type="ECO:0000259" key="12">
    <source>
        <dbReference type="Pfam" id="PF12019"/>
    </source>
</evidence>
<dbReference type="GO" id="GO:0015628">
    <property type="term" value="P:protein secretion by the type II secretion system"/>
    <property type="evidence" value="ECO:0007669"/>
    <property type="project" value="InterPro"/>
</dbReference>
<keyword evidence="6 11" id="KW-0812">Transmembrane</keyword>
<proteinExistence type="inferred from homology"/>
<gene>
    <name evidence="13" type="ORF">I6N98_11655</name>
</gene>